<dbReference type="GO" id="GO:0006355">
    <property type="term" value="P:regulation of DNA-templated transcription"/>
    <property type="evidence" value="ECO:0007669"/>
    <property type="project" value="TreeGrafter"/>
</dbReference>
<protein>
    <submittedName>
        <fullName evidence="2">DJ-1/PfpI family protein</fullName>
    </submittedName>
</protein>
<dbReference type="Proteomes" id="UP000254808">
    <property type="component" value="Chromosome"/>
</dbReference>
<evidence type="ECO:0000313" key="3">
    <source>
        <dbReference type="Proteomes" id="UP000254808"/>
    </source>
</evidence>
<name>A0A345UG45_9BACT</name>
<dbReference type="InterPro" id="IPR029062">
    <property type="entry name" value="Class_I_gatase-like"/>
</dbReference>
<dbReference type="CDD" id="cd03139">
    <property type="entry name" value="GATase1_PfpI_2"/>
    <property type="match status" value="1"/>
</dbReference>
<evidence type="ECO:0000259" key="1">
    <source>
        <dbReference type="Pfam" id="PF01965"/>
    </source>
</evidence>
<dbReference type="PANTHER" id="PTHR43130">
    <property type="entry name" value="ARAC-FAMILY TRANSCRIPTIONAL REGULATOR"/>
    <property type="match status" value="1"/>
</dbReference>
<sequence length="254" mass="28165">MVCLGLKLADIRKHTNPAEALYKDGFSHRFIIKTYLHIMSDNDKPWKPIRVAVLIYEGAEVLDYAGPFEVFYTAGRMSVRAGQYKPVFSPSLFGEIKGPIETRPGFTVSATCDFDSLPKPDVLIVPGGDHEPQLTNTKLLQKMRSLYAEGCLIASVCTGAFIVAESGLLNGKECTTHHEDAAGLQQRYPKIRVIPDKRIVAAACGRIFTSAGISAGIDLSLELVSRLADETLARETARNMAYRWEEINKDHHRK</sequence>
<accession>A0A345UG45</accession>
<reference evidence="2 3" key="1">
    <citation type="submission" date="2018-03" db="EMBL/GenBank/DDBJ databases">
        <title>Phenotypic and genomic properties of Cyclonatronum proteinivorum gen. nov., sp. nov., a haloalkaliphilic bacteroidete from soda lakes possessing Na+-translocating rhodopsin.</title>
        <authorList>
            <person name="Toshchakov S.V."/>
            <person name="Korzhenkov A."/>
            <person name="Samarov N.I."/>
            <person name="Kublanov I.V."/>
            <person name="Muntyan M.S."/>
            <person name="Sorokin D.Y."/>
        </authorList>
    </citation>
    <scope>NUCLEOTIDE SEQUENCE [LARGE SCALE GENOMIC DNA]</scope>
    <source>
        <strain evidence="2 3">Omega</strain>
    </source>
</reference>
<feature type="domain" description="DJ-1/PfpI" evidence="1">
    <location>
        <begin position="50"/>
        <end position="225"/>
    </location>
</feature>
<proteinExistence type="predicted"/>
<dbReference type="Pfam" id="PF01965">
    <property type="entry name" value="DJ-1_PfpI"/>
    <property type="match status" value="1"/>
</dbReference>
<gene>
    <name evidence="2" type="ORF">CYPRO_0159</name>
</gene>
<dbReference type="PANTHER" id="PTHR43130:SF3">
    <property type="entry name" value="HTH-TYPE TRANSCRIPTIONAL REGULATOR RV1931C"/>
    <property type="match status" value="1"/>
</dbReference>
<dbReference type="InterPro" id="IPR002818">
    <property type="entry name" value="DJ-1/PfpI"/>
</dbReference>
<evidence type="ECO:0000313" key="2">
    <source>
        <dbReference type="EMBL" id="AXI99446.1"/>
    </source>
</evidence>
<dbReference type="KEGG" id="cprv:CYPRO_0159"/>
<dbReference type="Gene3D" id="3.40.50.880">
    <property type="match status" value="1"/>
</dbReference>
<dbReference type="InterPro" id="IPR052158">
    <property type="entry name" value="INH-QAR"/>
</dbReference>
<dbReference type="EMBL" id="CP027806">
    <property type="protein sequence ID" value="AXI99446.1"/>
    <property type="molecule type" value="Genomic_DNA"/>
</dbReference>
<keyword evidence="3" id="KW-1185">Reference proteome</keyword>
<organism evidence="2 3">
    <name type="scientific">Cyclonatronum proteinivorum</name>
    <dbReference type="NCBI Taxonomy" id="1457365"/>
    <lineage>
        <taxon>Bacteria</taxon>
        <taxon>Pseudomonadati</taxon>
        <taxon>Balneolota</taxon>
        <taxon>Balneolia</taxon>
        <taxon>Balneolales</taxon>
        <taxon>Cyclonatronaceae</taxon>
        <taxon>Cyclonatronum</taxon>
    </lineage>
</organism>
<dbReference type="SUPFAM" id="SSF52317">
    <property type="entry name" value="Class I glutamine amidotransferase-like"/>
    <property type="match status" value="1"/>
</dbReference>
<dbReference type="AlphaFoldDB" id="A0A345UG45"/>